<comment type="similarity">
    <text evidence="1 4">Belongs to the plant dirigent protein family.</text>
</comment>
<evidence type="ECO:0000256" key="1">
    <source>
        <dbReference type="ARBA" id="ARBA00010746"/>
    </source>
</evidence>
<keyword evidence="3 4" id="KW-0964">Secreted</keyword>
<accession>A0AAQ3U5P4</accession>
<dbReference type="InterPro" id="IPR004265">
    <property type="entry name" value="Dirigent"/>
</dbReference>
<protein>
    <recommendedName>
        <fullName evidence="4">Dirigent protein</fullName>
    </recommendedName>
</protein>
<comment type="function">
    <text evidence="4">Dirigent proteins impart stereoselectivity on the phenoxy radical-coupling reaction, yielding optically active lignans from two molecules of coniferyl alcohol in the biosynthesis of lignans, flavonolignans, and alkaloids and thus plays a central role in plant secondary metabolism.</text>
</comment>
<keyword evidence="6" id="KW-1185">Reference proteome</keyword>
<evidence type="ECO:0000256" key="4">
    <source>
        <dbReference type="RuleBase" id="RU363099"/>
    </source>
</evidence>
<reference evidence="5 6" key="1">
    <citation type="submission" date="2024-02" db="EMBL/GenBank/DDBJ databases">
        <title>High-quality chromosome-scale genome assembly of Pensacola bahiagrass (Paspalum notatum Flugge var. saurae).</title>
        <authorList>
            <person name="Vega J.M."/>
            <person name="Podio M."/>
            <person name="Orjuela J."/>
            <person name="Siena L.A."/>
            <person name="Pessino S.C."/>
            <person name="Combes M.C."/>
            <person name="Mariac C."/>
            <person name="Albertini E."/>
            <person name="Pupilli F."/>
            <person name="Ortiz J.P.A."/>
            <person name="Leblanc O."/>
        </authorList>
    </citation>
    <scope>NUCLEOTIDE SEQUENCE [LARGE SCALE GENOMIC DNA]</scope>
    <source>
        <strain evidence="5">R1</strain>
        <tissue evidence="5">Leaf</tissue>
    </source>
</reference>
<proteinExistence type="inferred from homology"/>
<evidence type="ECO:0000313" key="6">
    <source>
        <dbReference type="Proteomes" id="UP001341281"/>
    </source>
</evidence>
<dbReference type="Proteomes" id="UP001341281">
    <property type="component" value="Chromosome 07"/>
</dbReference>
<dbReference type="GO" id="GO:0009699">
    <property type="term" value="P:phenylpropanoid biosynthetic process"/>
    <property type="evidence" value="ECO:0007669"/>
    <property type="project" value="UniProtKB-ARBA"/>
</dbReference>
<keyword evidence="4" id="KW-0052">Apoplast</keyword>
<keyword evidence="4" id="KW-0732">Signal</keyword>
<dbReference type="Gene3D" id="2.40.480.10">
    <property type="entry name" value="Allene oxide cyclase-like"/>
    <property type="match status" value="1"/>
</dbReference>
<dbReference type="GO" id="GO:0048046">
    <property type="term" value="C:apoplast"/>
    <property type="evidence" value="ECO:0007669"/>
    <property type="project" value="UniProtKB-SubCell"/>
</dbReference>
<comment type="subcellular location">
    <subcellularLocation>
        <location evidence="4">Secreted</location>
        <location evidence="4">Extracellular space</location>
        <location evidence="4">Apoplast</location>
    </subcellularLocation>
</comment>
<feature type="signal peptide" evidence="4">
    <location>
        <begin position="1"/>
        <end position="26"/>
    </location>
</feature>
<comment type="subunit">
    <text evidence="2 4">Homodimer.</text>
</comment>
<evidence type="ECO:0000313" key="5">
    <source>
        <dbReference type="EMBL" id="WVZ83765.1"/>
    </source>
</evidence>
<evidence type="ECO:0000256" key="3">
    <source>
        <dbReference type="ARBA" id="ARBA00022525"/>
    </source>
</evidence>
<dbReference type="PANTHER" id="PTHR21495">
    <property type="entry name" value="NUCLEOPORIN-RELATED"/>
    <property type="match status" value="1"/>
</dbReference>
<gene>
    <name evidence="5" type="ORF">U9M48_030870</name>
</gene>
<dbReference type="InterPro" id="IPR044859">
    <property type="entry name" value="Allene_oxi_cyc_Dirigent"/>
</dbReference>
<dbReference type="AlphaFoldDB" id="A0AAQ3U5P4"/>
<organism evidence="5 6">
    <name type="scientific">Paspalum notatum var. saurae</name>
    <dbReference type="NCBI Taxonomy" id="547442"/>
    <lineage>
        <taxon>Eukaryota</taxon>
        <taxon>Viridiplantae</taxon>
        <taxon>Streptophyta</taxon>
        <taxon>Embryophyta</taxon>
        <taxon>Tracheophyta</taxon>
        <taxon>Spermatophyta</taxon>
        <taxon>Magnoliopsida</taxon>
        <taxon>Liliopsida</taxon>
        <taxon>Poales</taxon>
        <taxon>Poaceae</taxon>
        <taxon>PACMAD clade</taxon>
        <taxon>Panicoideae</taxon>
        <taxon>Andropogonodae</taxon>
        <taxon>Paspaleae</taxon>
        <taxon>Paspalinae</taxon>
        <taxon>Paspalum</taxon>
    </lineage>
</organism>
<evidence type="ECO:0000256" key="2">
    <source>
        <dbReference type="ARBA" id="ARBA00011738"/>
    </source>
</evidence>
<sequence>MARSSTTKLAAAVLLPVLVLLRPAAAAAAVSAHLRVHMHDVTGGASPTSERLLNGPTAGSSFGNTQVIDDALTDAASSAEVGRAQGFYMVASTAGLEFLVTMNVVLTAGPYNGSSLAVLGRDDVAVAVRELSVVGGTGQFRMARGYVLWRTITPEILDLEIFVNPPSSSS</sequence>
<dbReference type="EMBL" id="CP144751">
    <property type="protein sequence ID" value="WVZ83765.1"/>
    <property type="molecule type" value="Genomic_DNA"/>
</dbReference>
<name>A0AAQ3U5P4_PASNO</name>
<feature type="chain" id="PRO_5042669699" description="Dirigent protein" evidence="4">
    <location>
        <begin position="27"/>
        <end position="170"/>
    </location>
</feature>
<dbReference type="Pfam" id="PF03018">
    <property type="entry name" value="Dirigent"/>
    <property type="match status" value="1"/>
</dbReference>